<proteinExistence type="predicted"/>
<dbReference type="EMBL" id="LR796252">
    <property type="protein sequence ID" value="CAB4131781.1"/>
    <property type="molecule type" value="Genomic_DNA"/>
</dbReference>
<reference evidence="1" key="1">
    <citation type="submission" date="2020-04" db="EMBL/GenBank/DDBJ databases">
        <authorList>
            <person name="Chiriac C."/>
            <person name="Salcher M."/>
            <person name="Ghai R."/>
            <person name="Kavagutti S V."/>
        </authorList>
    </citation>
    <scope>NUCLEOTIDE SEQUENCE</scope>
</reference>
<gene>
    <name evidence="1" type="ORF">UFOVP131_52</name>
</gene>
<protein>
    <submittedName>
        <fullName evidence="1">Uncharacterized protein</fullName>
    </submittedName>
</protein>
<name>A0A6J5LBR4_9CAUD</name>
<sequence>MTSSRSLQVIANEINADWHAQGKATGFAAARPYLQAMKHLHSMSDSYGMDSAKSIVNYFLANAGTWRGEVARRIKNELKRMAEGA</sequence>
<accession>A0A6J5LBR4</accession>
<organism evidence="1">
    <name type="scientific">uncultured Caudovirales phage</name>
    <dbReference type="NCBI Taxonomy" id="2100421"/>
    <lineage>
        <taxon>Viruses</taxon>
        <taxon>Duplodnaviria</taxon>
        <taxon>Heunggongvirae</taxon>
        <taxon>Uroviricota</taxon>
        <taxon>Caudoviricetes</taxon>
        <taxon>Peduoviridae</taxon>
        <taxon>Maltschvirus</taxon>
        <taxon>Maltschvirus maltsch</taxon>
    </lineage>
</organism>
<evidence type="ECO:0000313" key="1">
    <source>
        <dbReference type="EMBL" id="CAB4131781.1"/>
    </source>
</evidence>